<keyword evidence="8" id="KW-1185">Reference proteome</keyword>
<organism evidence="7 8">
    <name type="scientific">Cyprinodon variegatus</name>
    <name type="common">Sheepshead minnow</name>
    <dbReference type="NCBI Taxonomy" id="28743"/>
    <lineage>
        <taxon>Eukaryota</taxon>
        <taxon>Metazoa</taxon>
        <taxon>Chordata</taxon>
        <taxon>Craniata</taxon>
        <taxon>Vertebrata</taxon>
        <taxon>Euteleostomi</taxon>
        <taxon>Actinopterygii</taxon>
        <taxon>Neopterygii</taxon>
        <taxon>Teleostei</taxon>
        <taxon>Neoteleostei</taxon>
        <taxon>Acanthomorphata</taxon>
        <taxon>Ovalentaria</taxon>
        <taxon>Atherinomorphae</taxon>
        <taxon>Cyprinodontiformes</taxon>
        <taxon>Cyprinodontidae</taxon>
        <taxon>Cyprinodon</taxon>
    </lineage>
</organism>
<dbReference type="Pfam" id="PF04505">
    <property type="entry name" value="CD225"/>
    <property type="match status" value="1"/>
</dbReference>
<sequence length="119" mass="13036">MNPGAPSKPFLAVPMQYSSSPGSESAGKVQHTAIKIPAEPPRDHFVWSLFNFFYGNLCCLGLVAVVFSVRARDWKVLGDLNRARSSASTARNLNITATVLLILAVVLYIATFIAARYRH</sequence>
<comment type="similarity">
    <text evidence="2">Belongs to the CD225/Dispanin family.</text>
</comment>
<dbReference type="InterPro" id="IPR051517">
    <property type="entry name" value="IFITM_antiviral_protein"/>
</dbReference>
<proteinExistence type="inferred from homology"/>
<dbReference type="OrthoDB" id="9906841at2759"/>
<reference evidence="7" key="1">
    <citation type="submission" date="2025-08" db="UniProtKB">
        <authorList>
            <consortium name="Ensembl"/>
        </authorList>
    </citation>
    <scope>IDENTIFICATION</scope>
</reference>
<evidence type="ECO:0000256" key="3">
    <source>
        <dbReference type="ARBA" id="ARBA00022692"/>
    </source>
</evidence>
<name>A0A3Q2D348_CYPVA</name>
<dbReference type="KEGG" id="cvg:107102891"/>
<evidence type="ECO:0000256" key="2">
    <source>
        <dbReference type="ARBA" id="ARBA00006843"/>
    </source>
</evidence>
<evidence type="ECO:0000256" key="1">
    <source>
        <dbReference type="ARBA" id="ARBA00004370"/>
    </source>
</evidence>
<feature type="transmembrane region" description="Helical" evidence="6">
    <location>
        <begin position="52"/>
        <end position="71"/>
    </location>
</feature>
<dbReference type="GO" id="GO:0005886">
    <property type="term" value="C:plasma membrane"/>
    <property type="evidence" value="ECO:0007669"/>
    <property type="project" value="TreeGrafter"/>
</dbReference>
<reference evidence="7" key="2">
    <citation type="submission" date="2025-09" db="UniProtKB">
        <authorList>
            <consortium name="Ensembl"/>
        </authorList>
    </citation>
    <scope>IDENTIFICATION</scope>
</reference>
<dbReference type="Proteomes" id="UP000265020">
    <property type="component" value="Unassembled WGS sequence"/>
</dbReference>
<protein>
    <submittedName>
        <fullName evidence="7">Dispanin subfamily A member 2b-like</fullName>
    </submittedName>
</protein>
<feature type="transmembrane region" description="Helical" evidence="6">
    <location>
        <begin position="92"/>
        <end position="115"/>
    </location>
</feature>
<keyword evidence="4 6" id="KW-1133">Transmembrane helix</keyword>
<evidence type="ECO:0000256" key="5">
    <source>
        <dbReference type="ARBA" id="ARBA00023136"/>
    </source>
</evidence>
<evidence type="ECO:0000256" key="4">
    <source>
        <dbReference type="ARBA" id="ARBA00022989"/>
    </source>
</evidence>
<dbReference type="GeneID" id="107102891"/>
<dbReference type="Ensembl" id="ENSCVAT00000020075.1">
    <property type="protein sequence ID" value="ENSCVAP00000012732.1"/>
    <property type="gene ID" value="ENSCVAG00000015184.1"/>
</dbReference>
<accession>A0A3Q2D348</accession>
<dbReference type="GeneTree" id="ENSGT00950000182857"/>
<dbReference type="PANTHER" id="PTHR13999">
    <property type="entry name" value="INTERFERON INDUCIBLE TRANSMEMBRANE PROTEIN"/>
    <property type="match status" value="1"/>
</dbReference>
<evidence type="ECO:0000256" key="6">
    <source>
        <dbReference type="SAM" id="Phobius"/>
    </source>
</evidence>
<dbReference type="OMA" id="NISXERP"/>
<keyword evidence="3 6" id="KW-0812">Transmembrane</keyword>
<evidence type="ECO:0000313" key="7">
    <source>
        <dbReference type="Ensembl" id="ENSCVAP00000012732.1"/>
    </source>
</evidence>
<dbReference type="STRING" id="28743.ENSCVAP00000012732"/>
<dbReference type="AlphaFoldDB" id="A0A3Q2D348"/>
<keyword evidence="5 6" id="KW-0472">Membrane</keyword>
<dbReference type="InterPro" id="IPR007593">
    <property type="entry name" value="CD225/Dispanin_fam"/>
</dbReference>
<comment type="subcellular location">
    <subcellularLocation>
        <location evidence="1">Membrane</location>
    </subcellularLocation>
</comment>
<dbReference type="RefSeq" id="XP_015257831.1">
    <property type="nucleotide sequence ID" value="XM_015402345.1"/>
</dbReference>
<evidence type="ECO:0000313" key="8">
    <source>
        <dbReference type="Proteomes" id="UP000265020"/>
    </source>
</evidence>